<feature type="non-terminal residue" evidence="2">
    <location>
        <position position="450"/>
    </location>
</feature>
<organism evidence="2 3">
    <name type="scientific">Volvox africanus</name>
    <dbReference type="NCBI Taxonomy" id="51714"/>
    <lineage>
        <taxon>Eukaryota</taxon>
        <taxon>Viridiplantae</taxon>
        <taxon>Chlorophyta</taxon>
        <taxon>core chlorophytes</taxon>
        <taxon>Chlorophyceae</taxon>
        <taxon>CS clade</taxon>
        <taxon>Chlamydomonadales</taxon>
        <taxon>Volvocaceae</taxon>
        <taxon>Volvox</taxon>
    </lineage>
</organism>
<feature type="region of interest" description="Disordered" evidence="1">
    <location>
        <begin position="139"/>
        <end position="190"/>
    </location>
</feature>
<accession>A0ABQ5S220</accession>
<feature type="compositionally biased region" description="Low complexity" evidence="1">
    <location>
        <begin position="149"/>
        <end position="165"/>
    </location>
</feature>
<feature type="compositionally biased region" description="Low complexity" evidence="1">
    <location>
        <begin position="175"/>
        <end position="189"/>
    </location>
</feature>
<proteinExistence type="predicted"/>
<evidence type="ECO:0000313" key="2">
    <source>
        <dbReference type="EMBL" id="GLI63945.1"/>
    </source>
</evidence>
<gene>
    <name evidence="2" type="ORF">VaNZ11_007088</name>
</gene>
<evidence type="ECO:0000256" key="1">
    <source>
        <dbReference type="SAM" id="MobiDB-lite"/>
    </source>
</evidence>
<reference evidence="2 3" key="1">
    <citation type="journal article" date="2023" name="IScience">
        <title>Expanded male sex-determining region conserved during the evolution of homothallism in the green alga Volvox.</title>
        <authorList>
            <person name="Yamamoto K."/>
            <person name="Matsuzaki R."/>
            <person name="Mahakham W."/>
            <person name="Heman W."/>
            <person name="Sekimoto H."/>
            <person name="Kawachi M."/>
            <person name="Minakuchi Y."/>
            <person name="Toyoda A."/>
            <person name="Nozaki H."/>
        </authorList>
    </citation>
    <scope>NUCLEOTIDE SEQUENCE [LARGE SCALE GENOMIC DNA]</scope>
    <source>
        <strain evidence="2 3">NIES-4468</strain>
    </source>
</reference>
<comment type="caution">
    <text evidence="2">The sequence shown here is derived from an EMBL/GenBank/DDBJ whole genome shotgun (WGS) entry which is preliminary data.</text>
</comment>
<evidence type="ECO:0000313" key="3">
    <source>
        <dbReference type="Proteomes" id="UP001165090"/>
    </source>
</evidence>
<dbReference type="EMBL" id="BSDZ01000017">
    <property type="protein sequence ID" value="GLI63945.1"/>
    <property type="molecule type" value="Genomic_DNA"/>
</dbReference>
<sequence length="450" mass="49236">MKCFHTSDVEIFAWDGEPAEVLQGSQRCNRNGESRNSIVAFAYVRDATTSSTLSAHYRKARYLVKPLGVFVKDYLRSRNDLFLSNDSLTKAEQPPSVVERGPVAVELSGTRTSVNFSVSNYGTTASGFSDAWLATVAQAAPSPPPQPLQPRLLQSLQQGQQQQEEQMQHQDQQWEQRQQWQQQPQWQPSDDVEPLFELSTHSRSSHRDSAPDGDLLLSKLHLLKSEPLLLPLSSSLPFTSAATSAVFATTATTATAAVAESLAYQVAGPAALVSALAPVPASMAPVEQLLHTGHGTSTSISATTFLLRTGDRPRALPHTACSDPAALMVQNCLTSTGTSRLAECILPPSPSKVGQRVEQLRLHHHHHQQQWQQWQQQHQNQQQEQGQEQMQLLHGQGRVVLEAQTRLDDLEAPALAAVSKNDLRPSRGLLCGSSNILLGGSNLQNQDINP</sequence>
<protein>
    <submittedName>
        <fullName evidence="2">Uncharacterized protein</fullName>
    </submittedName>
</protein>
<dbReference type="Proteomes" id="UP001165090">
    <property type="component" value="Unassembled WGS sequence"/>
</dbReference>
<keyword evidence="3" id="KW-1185">Reference proteome</keyword>
<name>A0ABQ5S220_9CHLO</name>